<keyword evidence="1" id="KW-0472">Membrane</keyword>
<name>F0ZEF4_DICPU</name>
<dbReference type="KEGG" id="dpp:DICPUDRAFT_149694"/>
<dbReference type="RefSeq" id="XP_003285788.1">
    <property type="nucleotide sequence ID" value="XM_003285740.1"/>
</dbReference>
<keyword evidence="1" id="KW-1133">Transmembrane helix</keyword>
<keyword evidence="3" id="KW-1185">Reference proteome</keyword>
<organism evidence="2 3">
    <name type="scientific">Dictyostelium purpureum</name>
    <name type="common">Slime mold</name>
    <dbReference type="NCBI Taxonomy" id="5786"/>
    <lineage>
        <taxon>Eukaryota</taxon>
        <taxon>Amoebozoa</taxon>
        <taxon>Evosea</taxon>
        <taxon>Eumycetozoa</taxon>
        <taxon>Dictyostelia</taxon>
        <taxon>Dictyosteliales</taxon>
        <taxon>Dictyosteliaceae</taxon>
        <taxon>Dictyostelium</taxon>
    </lineage>
</organism>
<dbReference type="EMBL" id="GL870993">
    <property type="protein sequence ID" value="EGC37684.1"/>
    <property type="molecule type" value="Genomic_DNA"/>
</dbReference>
<dbReference type="GeneID" id="10499375"/>
<keyword evidence="1" id="KW-0812">Transmembrane</keyword>
<evidence type="ECO:0000313" key="2">
    <source>
        <dbReference type="EMBL" id="EGC37684.1"/>
    </source>
</evidence>
<feature type="transmembrane region" description="Helical" evidence="1">
    <location>
        <begin position="7"/>
        <end position="28"/>
    </location>
</feature>
<evidence type="ECO:0000313" key="3">
    <source>
        <dbReference type="Proteomes" id="UP000001064"/>
    </source>
</evidence>
<dbReference type="InParanoid" id="F0ZEF4"/>
<proteinExistence type="predicted"/>
<dbReference type="Proteomes" id="UP000001064">
    <property type="component" value="Unassembled WGS sequence"/>
</dbReference>
<dbReference type="AlphaFoldDB" id="F0ZEF4"/>
<evidence type="ECO:0000256" key="1">
    <source>
        <dbReference type="SAM" id="Phobius"/>
    </source>
</evidence>
<gene>
    <name evidence="2" type="ORF">DICPUDRAFT_149694</name>
</gene>
<sequence length="77" mass="8631">MKYNKIYLLHLIISMVFCYLIPFAFASLNEGPTNPATISSTTTPLNCTEIICEKISKCSFPHIIIKDPSNPCCLLCF</sequence>
<dbReference type="VEuPathDB" id="AmoebaDB:DICPUDRAFT_149694"/>
<protein>
    <submittedName>
        <fullName evidence="2">Uncharacterized protein</fullName>
    </submittedName>
</protein>
<accession>F0ZEF4</accession>
<reference evidence="3" key="1">
    <citation type="journal article" date="2011" name="Genome Biol.">
        <title>Comparative genomics of the social amoebae Dictyostelium discoideum and Dictyostelium purpureum.</title>
        <authorList>
            <consortium name="US DOE Joint Genome Institute (JGI-PGF)"/>
            <person name="Sucgang R."/>
            <person name="Kuo A."/>
            <person name="Tian X."/>
            <person name="Salerno W."/>
            <person name="Parikh A."/>
            <person name="Feasley C.L."/>
            <person name="Dalin E."/>
            <person name="Tu H."/>
            <person name="Huang E."/>
            <person name="Barry K."/>
            <person name="Lindquist E."/>
            <person name="Shapiro H."/>
            <person name="Bruce D."/>
            <person name="Schmutz J."/>
            <person name="Salamov A."/>
            <person name="Fey P."/>
            <person name="Gaudet P."/>
            <person name="Anjard C."/>
            <person name="Babu M.M."/>
            <person name="Basu S."/>
            <person name="Bushmanova Y."/>
            <person name="van der Wel H."/>
            <person name="Katoh-Kurasawa M."/>
            <person name="Dinh C."/>
            <person name="Coutinho P.M."/>
            <person name="Saito T."/>
            <person name="Elias M."/>
            <person name="Schaap P."/>
            <person name="Kay R.R."/>
            <person name="Henrissat B."/>
            <person name="Eichinger L."/>
            <person name="Rivero F."/>
            <person name="Putnam N.H."/>
            <person name="West C.M."/>
            <person name="Loomis W.F."/>
            <person name="Chisholm R.L."/>
            <person name="Shaulsky G."/>
            <person name="Strassmann J.E."/>
            <person name="Queller D.C."/>
            <person name="Kuspa A."/>
            <person name="Grigoriev I.V."/>
        </authorList>
    </citation>
    <scope>NUCLEOTIDE SEQUENCE [LARGE SCALE GENOMIC DNA]</scope>
    <source>
        <strain evidence="3">QSDP1</strain>
    </source>
</reference>